<dbReference type="Gene3D" id="3.40.50.1000">
    <property type="entry name" value="HAD superfamily/HAD-like"/>
    <property type="match status" value="1"/>
</dbReference>
<dbReference type="InterPro" id="IPR041492">
    <property type="entry name" value="HAD_2"/>
</dbReference>
<dbReference type="InterPro" id="IPR023198">
    <property type="entry name" value="PGP-like_dom2"/>
</dbReference>
<sequence>MRKHDIFIFDFDGTLVDTKESLVPVYRAGFDLLGMKVSEAQCAHFMHHNLLETMQEMNVDPSDYERFVLKVVEALDYEESISLIKPFPETEKVLQKLEKERKTLIVVSGNSSVHIKKVLEKFRWSHYFKLIVGSDMYKHGKPSPEPLLLGLSLLGDQDKSKAVYIGDSKQDRLSAIAAGIDWVLVDRDGSYGNKIPTIRSLDEAEELA</sequence>
<comment type="caution">
    <text evidence="1">The sequence shown here is derived from an EMBL/GenBank/DDBJ whole genome shotgun (WGS) entry which is preliminary data.</text>
</comment>
<organism evidence="1 2">
    <name type="scientific">Candidatus Alloenteromonas pullistercoris</name>
    <dbReference type="NCBI Taxonomy" id="2840785"/>
    <lineage>
        <taxon>Bacteria</taxon>
        <taxon>Bacillati</taxon>
        <taxon>Bacillota</taxon>
        <taxon>Bacillota incertae sedis</taxon>
        <taxon>Candidatus Alloenteromonas</taxon>
    </lineage>
</organism>
<dbReference type="SUPFAM" id="SSF56784">
    <property type="entry name" value="HAD-like"/>
    <property type="match status" value="1"/>
</dbReference>
<dbReference type="InterPro" id="IPR036412">
    <property type="entry name" value="HAD-like_sf"/>
</dbReference>
<accession>A0A9D9GTC0</accession>
<evidence type="ECO:0000313" key="1">
    <source>
        <dbReference type="EMBL" id="MBO8426410.1"/>
    </source>
</evidence>
<protein>
    <submittedName>
        <fullName evidence="1">HAD-IA family hydrolase</fullName>
    </submittedName>
</protein>
<dbReference type="InterPro" id="IPR050155">
    <property type="entry name" value="HAD-like_hydrolase_sf"/>
</dbReference>
<dbReference type="Proteomes" id="UP000823634">
    <property type="component" value="Unassembled WGS sequence"/>
</dbReference>
<dbReference type="InterPro" id="IPR006439">
    <property type="entry name" value="HAD-SF_hydro_IA"/>
</dbReference>
<dbReference type="SFLD" id="SFLDG01129">
    <property type="entry name" value="C1.5:_HAD__Beta-PGM__Phosphata"/>
    <property type="match status" value="1"/>
</dbReference>
<dbReference type="PANTHER" id="PTHR43434">
    <property type="entry name" value="PHOSPHOGLYCOLATE PHOSPHATASE"/>
    <property type="match status" value="1"/>
</dbReference>
<dbReference type="Gene3D" id="1.10.150.240">
    <property type="entry name" value="Putative phosphatase, domain 2"/>
    <property type="match status" value="1"/>
</dbReference>
<dbReference type="GO" id="GO:0008967">
    <property type="term" value="F:phosphoglycolate phosphatase activity"/>
    <property type="evidence" value="ECO:0007669"/>
    <property type="project" value="TreeGrafter"/>
</dbReference>
<reference evidence="1" key="1">
    <citation type="submission" date="2020-10" db="EMBL/GenBank/DDBJ databases">
        <authorList>
            <person name="Gilroy R."/>
        </authorList>
    </citation>
    <scope>NUCLEOTIDE SEQUENCE</scope>
    <source>
        <strain evidence="1">17113</strain>
    </source>
</reference>
<proteinExistence type="predicted"/>
<reference evidence="1" key="2">
    <citation type="journal article" date="2021" name="PeerJ">
        <title>Extensive microbial diversity within the chicken gut microbiome revealed by metagenomics and culture.</title>
        <authorList>
            <person name="Gilroy R."/>
            <person name="Ravi A."/>
            <person name="Getino M."/>
            <person name="Pursley I."/>
            <person name="Horton D.L."/>
            <person name="Alikhan N.F."/>
            <person name="Baker D."/>
            <person name="Gharbi K."/>
            <person name="Hall N."/>
            <person name="Watson M."/>
            <person name="Adriaenssens E.M."/>
            <person name="Foster-Nyarko E."/>
            <person name="Jarju S."/>
            <person name="Secka A."/>
            <person name="Antonio M."/>
            <person name="Oren A."/>
            <person name="Chaudhuri R.R."/>
            <person name="La Ragione R."/>
            <person name="Hildebrand F."/>
            <person name="Pallen M.J."/>
        </authorList>
    </citation>
    <scope>NUCLEOTIDE SEQUENCE</scope>
    <source>
        <strain evidence="1">17113</strain>
    </source>
</reference>
<dbReference type="Pfam" id="PF13419">
    <property type="entry name" value="HAD_2"/>
    <property type="match status" value="1"/>
</dbReference>
<dbReference type="GO" id="GO:0006281">
    <property type="term" value="P:DNA repair"/>
    <property type="evidence" value="ECO:0007669"/>
    <property type="project" value="TreeGrafter"/>
</dbReference>
<dbReference type="NCBIfam" id="TIGR01549">
    <property type="entry name" value="HAD-SF-IA-v1"/>
    <property type="match status" value="1"/>
</dbReference>
<evidence type="ECO:0000313" key="2">
    <source>
        <dbReference type="Proteomes" id="UP000823634"/>
    </source>
</evidence>
<dbReference type="InterPro" id="IPR023214">
    <property type="entry name" value="HAD_sf"/>
</dbReference>
<dbReference type="EMBL" id="JADINA010000024">
    <property type="protein sequence ID" value="MBO8426410.1"/>
    <property type="molecule type" value="Genomic_DNA"/>
</dbReference>
<dbReference type="PANTHER" id="PTHR43434:SF1">
    <property type="entry name" value="PHOSPHOGLYCOLATE PHOSPHATASE"/>
    <property type="match status" value="1"/>
</dbReference>
<gene>
    <name evidence="1" type="ORF">IAC61_03710</name>
</gene>
<dbReference type="AlphaFoldDB" id="A0A9D9GTC0"/>
<dbReference type="SFLD" id="SFLDS00003">
    <property type="entry name" value="Haloacid_Dehalogenase"/>
    <property type="match status" value="1"/>
</dbReference>
<keyword evidence="1" id="KW-0378">Hydrolase</keyword>
<name>A0A9D9GTC0_9FIRM</name>